<dbReference type="Pfam" id="PF00486">
    <property type="entry name" value="Trans_reg_C"/>
    <property type="match status" value="1"/>
</dbReference>
<dbReference type="RefSeq" id="WP_043141176.1">
    <property type="nucleotide sequence ID" value="NZ_AP022337.1"/>
</dbReference>
<dbReference type="OrthoDB" id="7873839at2"/>
<dbReference type="CDD" id="cd00383">
    <property type="entry name" value="trans_reg_C"/>
    <property type="match status" value="1"/>
</dbReference>
<dbReference type="GO" id="GO:0000976">
    <property type="term" value="F:transcription cis-regulatory region binding"/>
    <property type="evidence" value="ECO:0007669"/>
    <property type="project" value="TreeGrafter"/>
</dbReference>
<dbReference type="InterPro" id="IPR016032">
    <property type="entry name" value="Sig_transdc_resp-reg_C-effctor"/>
</dbReference>
<keyword evidence="1" id="KW-0597">Phosphoprotein</keyword>
<evidence type="ECO:0000256" key="2">
    <source>
        <dbReference type="ARBA" id="ARBA00023012"/>
    </source>
</evidence>
<dbReference type="InterPro" id="IPR036388">
    <property type="entry name" value="WH-like_DNA-bd_sf"/>
</dbReference>
<dbReference type="GO" id="GO:0006355">
    <property type="term" value="P:regulation of DNA-templated transcription"/>
    <property type="evidence" value="ECO:0007669"/>
    <property type="project" value="InterPro"/>
</dbReference>
<sequence>MRYLIAETSWSLIALAKELTNTGVLLTRTDRPEDIPHYLRMTEADLLILDAEELALTGLSLPHLRRSHPDLPIALMARDASHGQIVRWLEAGADTVLDASAPPEEAVMILSAIARRAHGLAQPMLSYGPLAVDLLRRKAYLQDCPVKLSPKLYELLEYIALRPRRLVSRAALLGHIYGLEDEPDPRVFDVYVCNLRACLEASDGAVDIETVRGSGYRFTAACLDGAIAA</sequence>
<dbReference type="GO" id="GO:0032993">
    <property type="term" value="C:protein-DNA complex"/>
    <property type="evidence" value="ECO:0007669"/>
    <property type="project" value="TreeGrafter"/>
</dbReference>
<dbReference type="InterPro" id="IPR011006">
    <property type="entry name" value="CheY-like_superfamily"/>
</dbReference>
<name>A0A0B3SS41_9RHOB</name>
<dbReference type="InterPro" id="IPR001867">
    <property type="entry name" value="OmpR/PhoB-type_DNA-bd"/>
</dbReference>
<dbReference type="GO" id="GO:0000156">
    <property type="term" value="F:phosphorelay response regulator activity"/>
    <property type="evidence" value="ECO:0007669"/>
    <property type="project" value="TreeGrafter"/>
</dbReference>
<organism evidence="6 7">
    <name type="scientific">Mameliella alba</name>
    <dbReference type="NCBI Taxonomy" id="561184"/>
    <lineage>
        <taxon>Bacteria</taxon>
        <taxon>Pseudomonadati</taxon>
        <taxon>Pseudomonadota</taxon>
        <taxon>Alphaproteobacteria</taxon>
        <taxon>Rhodobacterales</taxon>
        <taxon>Roseobacteraceae</taxon>
        <taxon>Mameliella</taxon>
    </lineage>
</organism>
<evidence type="ECO:0000313" key="7">
    <source>
        <dbReference type="Proteomes" id="UP000030960"/>
    </source>
</evidence>
<dbReference type="SUPFAM" id="SSF52172">
    <property type="entry name" value="CheY-like"/>
    <property type="match status" value="1"/>
</dbReference>
<keyword evidence="2" id="KW-0902">Two-component regulatory system</keyword>
<keyword evidence="3" id="KW-0805">Transcription regulation</keyword>
<dbReference type="GO" id="GO:0005829">
    <property type="term" value="C:cytosol"/>
    <property type="evidence" value="ECO:0007669"/>
    <property type="project" value="TreeGrafter"/>
</dbReference>
<reference evidence="6 7" key="1">
    <citation type="submission" date="2014-10" db="EMBL/GenBank/DDBJ databases">
        <title>Genome sequence of Ponticoccus sp. strain UMTAT08 isolated from clonal culture of toxic dinoflagellate Alexandrium tamiyavanichii.</title>
        <authorList>
            <person name="Gan H.Y."/>
            <person name="Muhd D.-D."/>
            <person name="Mohd Noor M.E."/>
            <person name="Yeong Y.S."/>
            <person name="Usup G."/>
        </authorList>
    </citation>
    <scope>NUCLEOTIDE SEQUENCE [LARGE SCALE GENOMIC DNA]</scope>
    <source>
        <strain evidence="6 7">UMTAT08</strain>
    </source>
</reference>
<dbReference type="SMART" id="SM00862">
    <property type="entry name" value="Trans_reg_C"/>
    <property type="match status" value="1"/>
</dbReference>
<dbReference type="Proteomes" id="UP000030960">
    <property type="component" value="Unassembled WGS sequence"/>
</dbReference>
<evidence type="ECO:0000256" key="5">
    <source>
        <dbReference type="ARBA" id="ARBA00023163"/>
    </source>
</evidence>
<dbReference type="PROSITE" id="PS51755">
    <property type="entry name" value="OMPR_PHOB"/>
    <property type="match status" value="1"/>
</dbReference>
<accession>A0A0B3SS41</accession>
<dbReference type="STRING" id="561184.SAMN05216376_114107"/>
<comment type="caution">
    <text evidence="6">The sequence shown here is derived from an EMBL/GenBank/DDBJ whole genome shotgun (WGS) entry which is preliminary data.</text>
</comment>
<dbReference type="PANTHER" id="PTHR48111">
    <property type="entry name" value="REGULATOR OF RPOS"/>
    <property type="match status" value="1"/>
</dbReference>
<keyword evidence="5" id="KW-0804">Transcription</keyword>
<dbReference type="PANTHER" id="PTHR48111:SF1">
    <property type="entry name" value="TWO-COMPONENT RESPONSE REGULATOR ORR33"/>
    <property type="match status" value="1"/>
</dbReference>
<dbReference type="SUPFAM" id="SSF46894">
    <property type="entry name" value="C-terminal effector domain of the bipartite response regulators"/>
    <property type="match status" value="1"/>
</dbReference>
<keyword evidence="4 6" id="KW-0238">DNA-binding</keyword>
<accession>A0A225PKS1</accession>
<dbReference type="EMBL" id="JSUQ01000008">
    <property type="protein sequence ID" value="KHQ53294.1"/>
    <property type="molecule type" value="Genomic_DNA"/>
</dbReference>
<proteinExistence type="predicted"/>
<dbReference type="Gene3D" id="3.40.50.2300">
    <property type="match status" value="1"/>
</dbReference>
<evidence type="ECO:0000256" key="1">
    <source>
        <dbReference type="ARBA" id="ARBA00022553"/>
    </source>
</evidence>
<dbReference type="AlphaFoldDB" id="A0A0B3SS41"/>
<gene>
    <name evidence="6" type="ORF">OA50_02321</name>
</gene>
<evidence type="ECO:0000313" key="6">
    <source>
        <dbReference type="EMBL" id="KHQ53294.1"/>
    </source>
</evidence>
<keyword evidence="7" id="KW-1185">Reference proteome</keyword>
<evidence type="ECO:0000256" key="3">
    <source>
        <dbReference type="ARBA" id="ARBA00023015"/>
    </source>
</evidence>
<accession>A0A225QEY4</accession>
<evidence type="ECO:0000256" key="4">
    <source>
        <dbReference type="ARBA" id="ARBA00023125"/>
    </source>
</evidence>
<protein>
    <submittedName>
        <fullName evidence="6">Response regulator consisting of a CheY-like receiver domain and a winged-helix DNA-binding domain protein</fullName>
    </submittedName>
</protein>
<dbReference type="InterPro" id="IPR039420">
    <property type="entry name" value="WalR-like"/>
</dbReference>
<dbReference type="Gene3D" id="1.10.10.10">
    <property type="entry name" value="Winged helix-like DNA-binding domain superfamily/Winged helix DNA-binding domain"/>
    <property type="match status" value="1"/>
</dbReference>
<dbReference type="GeneID" id="66503100"/>